<gene>
    <name evidence="7" type="primary">tal_11</name>
    <name evidence="7" type="ORF">GALL_320860</name>
</gene>
<evidence type="ECO:0000256" key="1">
    <source>
        <dbReference type="ARBA" id="ARBA00004857"/>
    </source>
</evidence>
<comment type="pathway">
    <text evidence="1">Carbohydrate degradation; pentose phosphate pathway; D-glyceraldehyde 3-phosphate and beta-D-fructose 6-phosphate from D-ribose 5-phosphate and D-xylulose 5-phosphate (non-oxidative stage): step 2/3.</text>
</comment>
<comment type="similarity">
    <text evidence="2">Belongs to the transaldolase family. Type 1 subfamily.</text>
</comment>
<evidence type="ECO:0000256" key="2">
    <source>
        <dbReference type="ARBA" id="ARBA00008012"/>
    </source>
</evidence>
<dbReference type="UniPathway" id="UPA00115">
    <property type="reaction ID" value="UER00414"/>
</dbReference>
<accession>A0A1J5QR22</accession>
<dbReference type="PANTHER" id="PTHR10683">
    <property type="entry name" value="TRANSALDOLASE"/>
    <property type="match status" value="1"/>
</dbReference>
<evidence type="ECO:0000256" key="4">
    <source>
        <dbReference type="ARBA" id="ARBA00022679"/>
    </source>
</evidence>
<evidence type="ECO:0000256" key="3">
    <source>
        <dbReference type="ARBA" id="ARBA00013151"/>
    </source>
</evidence>
<dbReference type="PROSITE" id="PS01054">
    <property type="entry name" value="TRANSALDOLASE_1"/>
    <property type="match status" value="1"/>
</dbReference>
<dbReference type="AlphaFoldDB" id="A0A1J5QR22"/>
<comment type="caution">
    <text evidence="7">The sequence shown here is derived from an EMBL/GenBank/DDBJ whole genome shotgun (WGS) entry which is preliminary data.</text>
</comment>
<dbReference type="EC" id="2.2.1.2" evidence="3"/>
<evidence type="ECO:0000256" key="6">
    <source>
        <dbReference type="ARBA" id="ARBA00023270"/>
    </source>
</evidence>
<dbReference type="InterPro" id="IPR013785">
    <property type="entry name" value="Aldolase_TIM"/>
</dbReference>
<dbReference type="InterPro" id="IPR004730">
    <property type="entry name" value="Transaldolase_1"/>
</dbReference>
<organism evidence="7">
    <name type="scientific">mine drainage metagenome</name>
    <dbReference type="NCBI Taxonomy" id="410659"/>
    <lineage>
        <taxon>unclassified sequences</taxon>
        <taxon>metagenomes</taxon>
        <taxon>ecological metagenomes</taxon>
    </lineage>
</organism>
<dbReference type="SUPFAM" id="SSF51569">
    <property type="entry name" value="Aldolase"/>
    <property type="match status" value="1"/>
</dbReference>
<dbReference type="InterPro" id="IPR018225">
    <property type="entry name" value="Transaldolase_AS"/>
</dbReference>
<dbReference type="CDD" id="cd00957">
    <property type="entry name" value="Transaldolase_TalAB"/>
    <property type="match status" value="1"/>
</dbReference>
<evidence type="ECO:0000256" key="5">
    <source>
        <dbReference type="ARBA" id="ARBA00023126"/>
    </source>
</evidence>
<dbReference type="InterPro" id="IPR001585">
    <property type="entry name" value="TAL/FSA"/>
</dbReference>
<dbReference type="Pfam" id="PF00923">
    <property type="entry name" value="TAL_FSA"/>
    <property type="match status" value="1"/>
</dbReference>
<dbReference type="GO" id="GO:0004801">
    <property type="term" value="F:transaldolase activity"/>
    <property type="evidence" value="ECO:0007669"/>
    <property type="project" value="UniProtKB-EC"/>
</dbReference>
<evidence type="ECO:0000313" key="7">
    <source>
        <dbReference type="EMBL" id="OIQ86073.1"/>
    </source>
</evidence>
<dbReference type="GO" id="GO:0005737">
    <property type="term" value="C:cytoplasm"/>
    <property type="evidence" value="ECO:0007669"/>
    <property type="project" value="InterPro"/>
</dbReference>
<dbReference type="GO" id="GO:0005975">
    <property type="term" value="P:carbohydrate metabolic process"/>
    <property type="evidence" value="ECO:0007669"/>
    <property type="project" value="InterPro"/>
</dbReference>
<reference evidence="7" key="1">
    <citation type="submission" date="2016-10" db="EMBL/GenBank/DDBJ databases">
        <title>Sequence of Gallionella enrichment culture.</title>
        <authorList>
            <person name="Poehlein A."/>
            <person name="Muehling M."/>
            <person name="Daniel R."/>
        </authorList>
    </citation>
    <scope>NUCLEOTIDE SEQUENCE</scope>
</reference>
<dbReference type="EMBL" id="MLJW01000502">
    <property type="protein sequence ID" value="OIQ86073.1"/>
    <property type="molecule type" value="Genomic_DNA"/>
</dbReference>
<keyword evidence="4 7" id="KW-0808">Transferase</keyword>
<dbReference type="GO" id="GO:0009052">
    <property type="term" value="P:pentose-phosphate shunt, non-oxidative branch"/>
    <property type="evidence" value="ECO:0007669"/>
    <property type="project" value="TreeGrafter"/>
</dbReference>
<keyword evidence="6" id="KW-0704">Schiff base</keyword>
<sequence length="316" mass="34036">MNSLDQLRASSAIVADTAEFLQLPRLQPRDATTNPSLVLRALRQPEYATLAASPEVRDAARHDLDEAADRLLVRFGCEILERIPGRVSTEVDARLSHDADASERRARRLVELYEAAGVPRARVLIKLASTWAGIECARRLRDDGIACNMTLLFSFTQARAAAAAGVQLISPFVGRITDWARQQAGAAWDAEAMRGERDPGVQALLRIWRFYKARGVATEVMGASFRDTAQLAALAGCDLLTVSPALLDALRADSMPLPRRLDPAHPGPAEDDAPLAVDEATFASALAADAMASSKLDEGIAAFSADGRALLELLRG</sequence>
<keyword evidence="5" id="KW-0570">Pentose shunt</keyword>
<proteinExistence type="inferred from homology"/>
<name>A0A1J5QR22_9ZZZZ</name>
<dbReference type="Gene3D" id="3.20.20.70">
    <property type="entry name" value="Aldolase class I"/>
    <property type="match status" value="1"/>
</dbReference>
<dbReference type="PANTHER" id="PTHR10683:SF18">
    <property type="entry name" value="TRANSALDOLASE"/>
    <property type="match status" value="1"/>
</dbReference>
<protein>
    <recommendedName>
        <fullName evidence="3">transaldolase</fullName>
        <ecNumber evidence="3">2.2.1.2</ecNumber>
    </recommendedName>
</protein>